<evidence type="ECO:0000256" key="4">
    <source>
        <dbReference type="ARBA" id="ARBA00012312"/>
    </source>
</evidence>
<comment type="catalytic activity">
    <reaction evidence="9">
        <text>squalene + reduced [NADPH--hemoprotein reductase] + O2 = (S)-2,3-epoxysqualene + oxidized [NADPH--hemoprotein reductase] + H2O + H(+)</text>
        <dbReference type="Rhea" id="RHEA:25282"/>
        <dbReference type="Rhea" id="RHEA-COMP:11964"/>
        <dbReference type="Rhea" id="RHEA-COMP:11965"/>
        <dbReference type="ChEBI" id="CHEBI:15377"/>
        <dbReference type="ChEBI" id="CHEBI:15378"/>
        <dbReference type="ChEBI" id="CHEBI:15379"/>
        <dbReference type="ChEBI" id="CHEBI:15440"/>
        <dbReference type="ChEBI" id="CHEBI:15441"/>
        <dbReference type="ChEBI" id="CHEBI:57618"/>
        <dbReference type="ChEBI" id="CHEBI:58210"/>
        <dbReference type="EC" id="1.14.14.17"/>
    </reaction>
</comment>
<dbReference type="PRINTS" id="PR00420">
    <property type="entry name" value="RNGMNOXGNASE"/>
</dbReference>
<dbReference type="Gene3D" id="3.50.50.60">
    <property type="entry name" value="FAD/NAD(P)-binding domain"/>
    <property type="match status" value="1"/>
</dbReference>
<dbReference type="EMBL" id="JACEIK010000307">
    <property type="protein sequence ID" value="MCD7454581.1"/>
    <property type="molecule type" value="Genomic_DNA"/>
</dbReference>
<comment type="function">
    <text evidence="9">Catalyzes the stereospecific oxidation of squalene to (S)-2,3-epoxysqualene, and is considered to be a rate-limiting enzyme in steroid biosynthesis.</text>
</comment>
<evidence type="ECO:0000256" key="1">
    <source>
        <dbReference type="ARBA" id="ARBA00001974"/>
    </source>
</evidence>
<dbReference type="InterPro" id="IPR013698">
    <property type="entry name" value="Squalene_epoxidase"/>
</dbReference>
<name>A0ABS8S6A0_DATST</name>
<dbReference type="InterPro" id="IPR036188">
    <property type="entry name" value="FAD/NAD-bd_sf"/>
</dbReference>
<dbReference type="PANTHER" id="PTHR10835:SF32">
    <property type="entry name" value="SQUALENE MONOOXYGENASE"/>
    <property type="match status" value="1"/>
</dbReference>
<comment type="pathway">
    <text evidence="2">Terpene metabolism; lanosterol biosynthesis; lanosterol from farnesyl diphosphate: step 2/3.</text>
</comment>
<gene>
    <name evidence="11" type="primary">SQE1_2</name>
    <name evidence="11" type="ORF">HAX54_025277</name>
</gene>
<evidence type="ECO:0000256" key="7">
    <source>
        <dbReference type="ARBA" id="ARBA00023002"/>
    </source>
</evidence>
<evidence type="ECO:0000256" key="2">
    <source>
        <dbReference type="ARBA" id="ARBA00005018"/>
    </source>
</evidence>
<feature type="transmembrane region" description="Helical" evidence="9">
    <location>
        <begin position="479"/>
        <end position="498"/>
    </location>
</feature>
<feature type="transmembrane region" description="Helical" evidence="9">
    <location>
        <begin position="6"/>
        <end position="25"/>
    </location>
</feature>
<evidence type="ECO:0000256" key="8">
    <source>
        <dbReference type="ARBA" id="ARBA00023136"/>
    </source>
</evidence>
<keyword evidence="12" id="KW-1185">Reference proteome</keyword>
<keyword evidence="6 9" id="KW-0274">FAD</keyword>
<evidence type="ECO:0000256" key="9">
    <source>
        <dbReference type="RuleBase" id="RU367121"/>
    </source>
</evidence>
<comment type="similarity">
    <text evidence="3 9">Belongs to the squalene monooxygenase family.</text>
</comment>
<dbReference type="Pfam" id="PF08491">
    <property type="entry name" value="SE"/>
    <property type="match status" value="1"/>
</dbReference>
<comment type="subcellular location">
    <subcellularLocation>
        <location evidence="9">Membrane</location>
        <topology evidence="9">Multi-pass membrane protein</topology>
    </subcellularLocation>
</comment>
<evidence type="ECO:0000256" key="5">
    <source>
        <dbReference type="ARBA" id="ARBA00022630"/>
    </source>
</evidence>
<comment type="caution">
    <text evidence="11">The sequence shown here is derived from an EMBL/GenBank/DDBJ whole genome shotgun (WGS) entry which is preliminary data.</text>
</comment>
<accession>A0ABS8S6A0</accession>
<dbReference type="EC" id="1.14.14.17" evidence="4 9"/>
<evidence type="ECO:0000256" key="3">
    <source>
        <dbReference type="ARBA" id="ARBA00008802"/>
    </source>
</evidence>
<evidence type="ECO:0000259" key="10">
    <source>
        <dbReference type="Pfam" id="PF08491"/>
    </source>
</evidence>
<dbReference type="InterPro" id="IPR040125">
    <property type="entry name" value="Squalene_monox"/>
</dbReference>
<feature type="domain" description="Squalene epoxidase" evidence="10">
    <location>
        <begin position="207"/>
        <end position="475"/>
    </location>
</feature>
<feature type="transmembrane region" description="Helical" evidence="9">
    <location>
        <begin position="428"/>
        <end position="448"/>
    </location>
</feature>
<dbReference type="SUPFAM" id="SSF51905">
    <property type="entry name" value="FAD/NAD(P)-binding domain"/>
    <property type="match status" value="1"/>
</dbReference>
<keyword evidence="9" id="KW-1133">Transmembrane helix</keyword>
<keyword evidence="9" id="KW-0812">Transmembrane</keyword>
<keyword evidence="5 9" id="KW-0285">Flavoprotein</keyword>
<comment type="cofactor">
    <cofactor evidence="1 9">
        <name>FAD</name>
        <dbReference type="ChEBI" id="CHEBI:57692"/>
    </cofactor>
</comment>
<evidence type="ECO:0000313" key="12">
    <source>
        <dbReference type="Proteomes" id="UP000823775"/>
    </source>
</evidence>
<protein>
    <recommendedName>
        <fullName evidence="4 9">Squalene monooxygenase</fullName>
        <ecNumber evidence="4 9">1.14.14.17</ecNumber>
    </recommendedName>
</protein>
<proteinExistence type="inferred from homology"/>
<dbReference type="PANTHER" id="PTHR10835">
    <property type="entry name" value="SQUALENE MONOOXYGENASE"/>
    <property type="match status" value="1"/>
</dbReference>
<feature type="transmembrane region" description="Helical" evidence="9">
    <location>
        <begin position="454"/>
        <end position="472"/>
    </location>
</feature>
<dbReference type="Pfam" id="PF13450">
    <property type="entry name" value="NAD_binding_8"/>
    <property type="match status" value="1"/>
</dbReference>
<sequence length="529" mass="58414">MEMIDEYGLCTLIIPSFFGLILLYINIRRKISKASNVALIKEHEPFDVSLDDGKTDVIIVGAGVAGSALACTLAKDGRRVHVIERDLSEPDRIVGELLQPGGYLKLLDLGLEDCVKDIDAQRIVGQAIYKEEGKHTVVSYPLQKFHADVFARCFHNGRFVQKMREKAATLPNIRLEQGTVTSLIEEKGIVKGVNYKTKDGRQLNAYAPLTIVCDGCFSNLRRYLSNSKVDTTCSIVGLILKDCQLQYTNHAALIMSGSSPMTIYPISSSEIRCMVLIPPPQKLPSIANGEMFNFLKTVVAPQVPPELKDAFLRAAADKGKIRTMQIRNMAVDCRTTPGSLLIGDASNMRHPVTGGGMTVALSDILVLRDLLRPLRDFNDPNAMCKHLQRFYILRKPLASTINTLAGVLFQVVCPSLDPTRKEIREACYSYLTLGGIFSNGVSAIFGGLNPSPLSLAFHFFAMGLYATARLLLQFPSPMGAWRVAKFLYVAFGMIFPIIKAEGIRQMFFPATLLAYYRAPVVAQLIDLLN</sequence>
<reference evidence="11 12" key="1">
    <citation type="journal article" date="2021" name="BMC Genomics">
        <title>Datura genome reveals duplications of psychoactive alkaloid biosynthetic genes and high mutation rate following tissue culture.</title>
        <authorList>
            <person name="Rajewski A."/>
            <person name="Carter-House D."/>
            <person name="Stajich J."/>
            <person name="Litt A."/>
        </authorList>
    </citation>
    <scope>NUCLEOTIDE SEQUENCE [LARGE SCALE GENOMIC DNA]</scope>
    <source>
        <strain evidence="11">AR-01</strain>
    </source>
</reference>
<evidence type="ECO:0000256" key="6">
    <source>
        <dbReference type="ARBA" id="ARBA00022827"/>
    </source>
</evidence>
<evidence type="ECO:0000313" key="11">
    <source>
        <dbReference type="EMBL" id="MCD7454581.1"/>
    </source>
</evidence>
<keyword evidence="7 9" id="KW-0560">Oxidoreductase</keyword>
<organism evidence="11 12">
    <name type="scientific">Datura stramonium</name>
    <name type="common">Jimsonweed</name>
    <name type="synonym">Common thornapple</name>
    <dbReference type="NCBI Taxonomy" id="4076"/>
    <lineage>
        <taxon>Eukaryota</taxon>
        <taxon>Viridiplantae</taxon>
        <taxon>Streptophyta</taxon>
        <taxon>Embryophyta</taxon>
        <taxon>Tracheophyta</taxon>
        <taxon>Spermatophyta</taxon>
        <taxon>Magnoliopsida</taxon>
        <taxon>eudicotyledons</taxon>
        <taxon>Gunneridae</taxon>
        <taxon>Pentapetalae</taxon>
        <taxon>asterids</taxon>
        <taxon>lamiids</taxon>
        <taxon>Solanales</taxon>
        <taxon>Solanaceae</taxon>
        <taxon>Solanoideae</taxon>
        <taxon>Datureae</taxon>
        <taxon>Datura</taxon>
    </lineage>
</organism>
<keyword evidence="8 9" id="KW-0472">Membrane</keyword>
<dbReference type="Proteomes" id="UP000823775">
    <property type="component" value="Unassembled WGS sequence"/>
</dbReference>